<sequence>MHAPGRGEPAACRAPPGPAPPAKATEADRVAWMRQFLAALEQWKTCLDELMELQGLPPGTPDGAAGAAAPSGPPEHRAADGDRPSKRRKEA</sequence>
<protein>
    <submittedName>
        <fullName evidence="2">Uncharacterized protein</fullName>
    </submittedName>
</protein>
<feature type="region of interest" description="Disordered" evidence="1">
    <location>
        <begin position="1"/>
        <end position="25"/>
    </location>
</feature>
<dbReference type="EMBL" id="CAUYUJ010019660">
    <property type="protein sequence ID" value="CAK0892765.1"/>
    <property type="molecule type" value="Genomic_DNA"/>
</dbReference>
<keyword evidence="3" id="KW-1185">Reference proteome</keyword>
<gene>
    <name evidence="2" type="ORF">PCOR1329_LOCUS72330</name>
</gene>
<evidence type="ECO:0000256" key="1">
    <source>
        <dbReference type="SAM" id="MobiDB-lite"/>
    </source>
</evidence>
<evidence type="ECO:0000313" key="2">
    <source>
        <dbReference type="EMBL" id="CAK0892765.1"/>
    </source>
</evidence>
<accession>A0ABN9X0P1</accession>
<organism evidence="2 3">
    <name type="scientific">Prorocentrum cordatum</name>
    <dbReference type="NCBI Taxonomy" id="2364126"/>
    <lineage>
        <taxon>Eukaryota</taxon>
        <taxon>Sar</taxon>
        <taxon>Alveolata</taxon>
        <taxon>Dinophyceae</taxon>
        <taxon>Prorocentrales</taxon>
        <taxon>Prorocentraceae</taxon>
        <taxon>Prorocentrum</taxon>
    </lineage>
</organism>
<name>A0ABN9X0P1_9DINO</name>
<feature type="compositionally biased region" description="Basic and acidic residues" evidence="1">
    <location>
        <begin position="74"/>
        <end position="91"/>
    </location>
</feature>
<feature type="region of interest" description="Disordered" evidence="1">
    <location>
        <begin position="53"/>
        <end position="91"/>
    </location>
</feature>
<feature type="compositionally biased region" description="Low complexity" evidence="1">
    <location>
        <begin position="55"/>
        <end position="70"/>
    </location>
</feature>
<proteinExistence type="predicted"/>
<comment type="caution">
    <text evidence="2">The sequence shown here is derived from an EMBL/GenBank/DDBJ whole genome shotgun (WGS) entry which is preliminary data.</text>
</comment>
<feature type="compositionally biased region" description="Low complexity" evidence="1">
    <location>
        <begin position="1"/>
        <end position="14"/>
    </location>
</feature>
<reference evidence="2" key="1">
    <citation type="submission" date="2023-10" db="EMBL/GenBank/DDBJ databases">
        <authorList>
            <person name="Chen Y."/>
            <person name="Shah S."/>
            <person name="Dougan E. K."/>
            <person name="Thang M."/>
            <person name="Chan C."/>
        </authorList>
    </citation>
    <scope>NUCLEOTIDE SEQUENCE [LARGE SCALE GENOMIC DNA]</scope>
</reference>
<dbReference type="Proteomes" id="UP001189429">
    <property type="component" value="Unassembled WGS sequence"/>
</dbReference>
<evidence type="ECO:0000313" key="3">
    <source>
        <dbReference type="Proteomes" id="UP001189429"/>
    </source>
</evidence>